<dbReference type="EMBL" id="CP014671">
    <property type="protein sequence ID" value="ANX03399.1"/>
    <property type="molecule type" value="Genomic_DNA"/>
</dbReference>
<dbReference type="Proteomes" id="UP000092952">
    <property type="component" value="Chromosome"/>
</dbReference>
<evidence type="ECO:0000313" key="1">
    <source>
        <dbReference type="EMBL" id="ANX03399.1"/>
    </source>
</evidence>
<organism evidence="1 2">
    <name type="scientific">Immundisolibacter cernigliae</name>
    <dbReference type="NCBI Taxonomy" id="1810504"/>
    <lineage>
        <taxon>Bacteria</taxon>
        <taxon>Pseudomonadati</taxon>
        <taxon>Pseudomonadota</taxon>
        <taxon>Gammaproteobacteria</taxon>
        <taxon>Immundisolibacterales</taxon>
        <taxon>Immundisolibacteraceae</taxon>
        <taxon>Immundisolibacter</taxon>
    </lineage>
</organism>
<dbReference type="OrthoDB" id="1077445at2"/>
<keyword evidence="2" id="KW-1185">Reference proteome</keyword>
<dbReference type="AlphaFoldDB" id="A0A1B1YRR2"/>
<proteinExistence type="predicted"/>
<dbReference type="InParanoid" id="A0A1B1YRR2"/>
<reference evidence="2" key="1">
    <citation type="submission" date="2016-03" db="EMBL/GenBank/DDBJ databases">
        <title>Complete genome sequence of Solimmundus cernigliae, representing a novel lineage of polycyclic aromatic hydrocarbon degraders within the Gammaproteobacteria.</title>
        <authorList>
            <person name="Singleton D.R."/>
            <person name="Dickey A.N."/>
            <person name="Scholl E.H."/>
            <person name="Wright F.A."/>
            <person name="Aitken M.D."/>
        </authorList>
    </citation>
    <scope>NUCLEOTIDE SEQUENCE [LARGE SCALE GENOMIC DNA]</scope>
    <source>
        <strain evidence="2">TR3.2</strain>
    </source>
</reference>
<dbReference type="RefSeq" id="WP_068802898.1">
    <property type="nucleotide sequence ID" value="NZ_CP014671.1"/>
</dbReference>
<accession>A0A1B1YRR2</accession>
<evidence type="ECO:0000313" key="2">
    <source>
        <dbReference type="Proteomes" id="UP000092952"/>
    </source>
</evidence>
<sequence length="100" mass="10754">MAAGYKTGGRQKGTPNTPTAALAERLEDRGCDPMAALVEIAQDAETPCELRVRIYGDLLPFLYPRRPGSSLACLALPDDNEVGSFARGRGPGRGEHAERR</sequence>
<dbReference type="KEGG" id="gbi:PG2T_03785"/>
<gene>
    <name evidence="1" type="ORF">PG2T_03785</name>
</gene>
<name>A0A1B1YRR2_9GAMM</name>
<protein>
    <submittedName>
        <fullName evidence="1">Uncharacterized protein</fullName>
    </submittedName>
</protein>